<name>A0AAW1KC22_SAPOF</name>
<protein>
    <submittedName>
        <fullName evidence="2">Uncharacterized protein</fullName>
    </submittedName>
</protein>
<evidence type="ECO:0000256" key="1">
    <source>
        <dbReference type="SAM" id="MobiDB-lite"/>
    </source>
</evidence>
<dbReference type="AlphaFoldDB" id="A0AAW1KC22"/>
<feature type="compositionally biased region" description="Low complexity" evidence="1">
    <location>
        <begin position="88"/>
        <end position="104"/>
    </location>
</feature>
<keyword evidence="3" id="KW-1185">Reference proteome</keyword>
<dbReference type="PANTHER" id="PTHR33730">
    <property type="entry name" value="OS05G0542732 PROTEIN-RELATED"/>
    <property type="match status" value="1"/>
</dbReference>
<dbReference type="InterPro" id="IPR031421">
    <property type="entry name" value="DUF4666"/>
</dbReference>
<feature type="region of interest" description="Disordered" evidence="1">
    <location>
        <begin position="88"/>
        <end position="115"/>
    </location>
</feature>
<proteinExistence type="predicted"/>
<dbReference type="Proteomes" id="UP001443914">
    <property type="component" value="Unassembled WGS sequence"/>
</dbReference>
<dbReference type="Pfam" id="PF15697">
    <property type="entry name" value="DUF4666"/>
    <property type="match status" value="1"/>
</dbReference>
<organism evidence="2 3">
    <name type="scientific">Saponaria officinalis</name>
    <name type="common">Common soapwort</name>
    <name type="synonym">Lychnis saponaria</name>
    <dbReference type="NCBI Taxonomy" id="3572"/>
    <lineage>
        <taxon>Eukaryota</taxon>
        <taxon>Viridiplantae</taxon>
        <taxon>Streptophyta</taxon>
        <taxon>Embryophyta</taxon>
        <taxon>Tracheophyta</taxon>
        <taxon>Spermatophyta</taxon>
        <taxon>Magnoliopsida</taxon>
        <taxon>eudicotyledons</taxon>
        <taxon>Gunneridae</taxon>
        <taxon>Pentapetalae</taxon>
        <taxon>Caryophyllales</taxon>
        <taxon>Caryophyllaceae</taxon>
        <taxon>Caryophylleae</taxon>
        <taxon>Saponaria</taxon>
    </lineage>
</organism>
<feature type="compositionally biased region" description="Basic residues" evidence="1">
    <location>
        <begin position="105"/>
        <end position="115"/>
    </location>
</feature>
<dbReference type="EMBL" id="JBDFQZ010000006">
    <property type="protein sequence ID" value="KAK9715229.1"/>
    <property type="molecule type" value="Genomic_DNA"/>
</dbReference>
<accession>A0AAW1KC22</accession>
<reference evidence="2" key="1">
    <citation type="submission" date="2024-03" db="EMBL/GenBank/DDBJ databases">
        <title>WGS assembly of Saponaria officinalis var. Norfolk2.</title>
        <authorList>
            <person name="Jenkins J."/>
            <person name="Shu S."/>
            <person name="Grimwood J."/>
            <person name="Barry K."/>
            <person name="Goodstein D."/>
            <person name="Schmutz J."/>
            <person name="Leebens-Mack J."/>
            <person name="Osbourn A."/>
        </authorList>
    </citation>
    <scope>NUCLEOTIDE SEQUENCE [LARGE SCALE GENOMIC DNA]</scope>
    <source>
        <strain evidence="2">JIC</strain>
    </source>
</reference>
<sequence>MESLQRSVTSFRRQGSSGLIWNDNNKIFLTEQKKSDESGPSDQNHGFQRAKSDGGARRTYRIIKVVDAEDPPSPRLSGCGFFSVFNNNNNNNKNNKKNIFLYKNNKSKNGKSMHK</sequence>
<dbReference type="PANTHER" id="PTHR33730:SF4">
    <property type="entry name" value="OS05G0542732 PROTEIN"/>
    <property type="match status" value="1"/>
</dbReference>
<feature type="compositionally biased region" description="Polar residues" evidence="1">
    <location>
        <begin position="1"/>
        <end position="27"/>
    </location>
</feature>
<evidence type="ECO:0000313" key="2">
    <source>
        <dbReference type="EMBL" id="KAK9715229.1"/>
    </source>
</evidence>
<gene>
    <name evidence="2" type="ORF">RND81_06G151200</name>
</gene>
<comment type="caution">
    <text evidence="2">The sequence shown here is derived from an EMBL/GenBank/DDBJ whole genome shotgun (WGS) entry which is preliminary data.</text>
</comment>
<feature type="region of interest" description="Disordered" evidence="1">
    <location>
        <begin position="1"/>
        <end position="55"/>
    </location>
</feature>
<evidence type="ECO:0000313" key="3">
    <source>
        <dbReference type="Proteomes" id="UP001443914"/>
    </source>
</evidence>